<dbReference type="InterPro" id="IPR034660">
    <property type="entry name" value="DinB/YfiT-like"/>
</dbReference>
<dbReference type="EMBL" id="WQLB01000007">
    <property type="protein sequence ID" value="MVN86600.1"/>
    <property type="molecule type" value="Genomic_DNA"/>
</dbReference>
<keyword evidence="3" id="KW-1185">Reference proteome</keyword>
<feature type="domain" description="DinB-like" evidence="1">
    <location>
        <begin position="15"/>
        <end position="158"/>
    </location>
</feature>
<evidence type="ECO:0000259" key="1">
    <source>
        <dbReference type="Pfam" id="PF12867"/>
    </source>
</evidence>
<evidence type="ECO:0000313" key="3">
    <source>
        <dbReference type="Proteomes" id="UP000483286"/>
    </source>
</evidence>
<organism evidence="2 3">
    <name type="scientific">Deinococcus arboris</name>
    <dbReference type="NCBI Taxonomy" id="2682977"/>
    <lineage>
        <taxon>Bacteria</taxon>
        <taxon>Thermotogati</taxon>
        <taxon>Deinococcota</taxon>
        <taxon>Deinococci</taxon>
        <taxon>Deinococcales</taxon>
        <taxon>Deinococcaceae</taxon>
        <taxon>Deinococcus</taxon>
    </lineage>
</organism>
<name>A0A7C9LTH3_9DEIO</name>
<gene>
    <name evidence="2" type="ORF">GO986_07460</name>
</gene>
<dbReference type="InterPro" id="IPR024775">
    <property type="entry name" value="DinB-like"/>
</dbReference>
<sequence length="165" mass="18369">MKGAPMSIKAFLLQQFETEHQAFVQALKGIPEEQFSRASPCGGHSAAWMALHILDWTRLYLPEEQGGGPKATYAYLGWENEPWTQALKGEAAMSEATSQETILAALEAALAQAREGYARIPEQGFAPEYQIQTPFGERVLSDSLARQLRHIAYHRGQAVLLQRQL</sequence>
<comment type="caution">
    <text evidence="2">The sequence shown here is derived from an EMBL/GenBank/DDBJ whole genome shotgun (WGS) entry which is preliminary data.</text>
</comment>
<evidence type="ECO:0000313" key="2">
    <source>
        <dbReference type="EMBL" id="MVN86600.1"/>
    </source>
</evidence>
<accession>A0A7C9LTH3</accession>
<protein>
    <submittedName>
        <fullName evidence="2">DUF664 domain-containing protein</fullName>
    </submittedName>
</protein>
<dbReference type="SUPFAM" id="SSF109854">
    <property type="entry name" value="DinB/YfiT-like putative metalloenzymes"/>
    <property type="match status" value="1"/>
</dbReference>
<proteinExistence type="predicted"/>
<dbReference type="Pfam" id="PF12867">
    <property type="entry name" value="DinB_2"/>
    <property type="match status" value="1"/>
</dbReference>
<reference evidence="2 3" key="1">
    <citation type="submission" date="2019-12" db="EMBL/GenBank/DDBJ databases">
        <title>Deinococcus sp. HMF7620 Genome sequencing and assembly.</title>
        <authorList>
            <person name="Kang H."/>
            <person name="Kim H."/>
            <person name="Joh K."/>
        </authorList>
    </citation>
    <scope>NUCLEOTIDE SEQUENCE [LARGE SCALE GENOMIC DNA]</scope>
    <source>
        <strain evidence="2 3">HMF7620</strain>
    </source>
</reference>
<dbReference type="AlphaFoldDB" id="A0A7C9LTH3"/>
<dbReference type="Gene3D" id="1.20.120.450">
    <property type="entry name" value="dinb family like domain"/>
    <property type="match status" value="1"/>
</dbReference>
<dbReference type="Proteomes" id="UP000483286">
    <property type="component" value="Unassembled WGS sequence"/>
</dbReference>